<sequence>MNHPHRDAMKEELKRKELEQNLISAEDRLDEVGRNEVDRSEQIWQSVFFLNLFMIFLCPSGAFLITFEHSKVYDSLTLLDNYDDGSFFTLMLVVCIICCMVNIMGALITWVAINKARRGRMRYMIYAFVAWMAACIIILGTTLVQIFALFLSLATMFKDGFAMNMMLYGRVPEIAHKIHDFQIEGKCCGSFNYTEWFAITWSNIISKTTLNLPVSCCDLGNYTIDECIMESRFDRPQDLTVSNRGCVNTLEWYFKYILILSVCTMVTMFFMEFVIFMMSLINLPSIKSYENLLIEERIRMMMKRLAVHRQLTGADEEEENKDDLAD</sequence>
<keyword evidence="3 6" id="KW-1133">Transmembrane helix</keyword>
<evidence type="ECO:0008006" key="10">
    <source>
        <dbReference type="Google" id="ProtNLM"/>
    </source>
</evidence>
<reference evidence="9" key="1">
    <citation type="submission" date="2012-12" db="EMBL/GenBank/DDBJ databases">
        <authorList>
            <person name="Hellsten U."/>
            <person name="Grimwood J."/>
            <person name="Chapman J.A."/>
            <person name="Shapiro H."/>
            <person name="Aerts A."/>
            <person name="Otillar R.P."/>
            <person name="Terry A.Y."/>
            <person name="Boore J.L."/>
            <person name="Simakov O."/>
            <person name="Marletaz F."/>
            <person name="Cho S.-J."/>
            <person name="Edsinger-Gonzales E."/>
            <person name="Havlak P."/>
            <person name="Kuo D.-H."/>
            <person name="Larsson T."/>
            <person name="Lv J."/>
            <person name="Arendt D."/>
            <person name="Savage R."/>
            <person name="Osoegawa K."/>
            <person name="de Jong P."/>
            <person name="Lindberg D.R."/>
            <person name="Seaver E.C."/>
            <person name="Weisblat D.A."/>
            <person name="Putnam N.H."/>
            <person name="Grigoriev I.V."/>
            <person name="Rokhsar D.S."/>
        </authorList>
    </citation>
    <scope>NUCLEOTIDE SEQUENCE</scope>
</reference>
<dbReference type="InterPro" id="IPR008952">
    <property type="entry name" value="Tetraspanin_EC2_sf"/>
</dbReference>
<evidence type="ECO:0000256" key="4">
    <source>
        <dbReference type="ARBA" id="ARBA00023136"/>
    </source>
</evidence>
<feature type="transmembrane region" description="Helical" evidence="6">
    <location>
        <begin position="125"/>
        <end position="157"/>
    </location>
</feature>
<keyword evidence="9" id="KW-1185">Reference proteome</keyword>
<dbReference type="EMBL" id="KB096134">
    <property type="protein sequence ID" value="ESO08224.1"/>
    <property type="molecule type" value="Genomic_DNA"/>
</dbReference>
<feature type="coiled-coil region" evidence="5">
    <location>
        <begin position="6"/>
        <end position="35"/>
    </location>
</feature>
<feature type="transmembrane region" description="Helical" evidence="6">
    <location>
        <begin position="48"/>
        <end position="67"/>
    </location>
</feature>
<evidence type="ECO:0000256" key="1">
    <source>
        <dbReference type="ARBA" id="ARBA00004141"/>
    </source>
</evidence>
<protein>
    <recommendedName>
        <fullName evidence="10">Tetraspanin</fullName>
    </recommendedName>
</protein>
<dbReference type="Gene3D" id="1.10.1450.10">
    <property type="entry name" value="Tetraspanin"/>
    <property type="match status" value="1"/>
</dbReference>
<dbReference type="EnsemblMetazoa" id="HelroT169963">
    <property type="protein sequence ID" value="HelroP169963"/>
    <property type="gene ID" value="HelroG169963"/>
</dbReference>
<feature type="transmembrane region" description="Helical" evidence="6">
    <location>
        <begin position="87"/>
        <end position="113"/>
    </location>
</feature>
<dbReference type="Pfam" id="PF00335">
    <property type="entry name" value="Tetraspanin"/>
    <property type="match status" value="1"/>
</dbReference>
<gene>
    <name evidence="8" type="primary">20203026</name>
    <name evidence="7" type="ORF">HELRODRAFT_169963</name>
</gene>
<organism evidence="8 9">
    <name type="scientific">Helobdella robusta</name>
    <name type="common">Californian leech</name>
    <dbReference type="NCBI Taxonomy" id="6412"/>
    <lineage>
        <taxon>Eukaryota</taxon>
        <taxon>Metazoa</taxon>
        <taxon>Spiralia</taxon>
        <taxon>Lophotrochozoa</taxon>
        <taxon>Annelida</taxon>
        <taxon>Clitellata</taxon>
        <taxon>Hirudinea</taxon>
        <taxon>Rhynchobdellida</taxon>
        <taxon>Glossiphoniidae</taxon>
        <taxon>Helobdella</taxon>
    </lineage>
</organism>
<evidence type="ECO:0000313" key="7">
    <source>
        <dbReference type="EMBL" id="ESO08224.1"/>
    </source>
</evidence>
<name>T1F2H6_HELRO</name>
<dbReference type="SUPFAM" id="SSF48652">
    <property type="entry name" value="Tetraspanin"/>
    <property type="match status" value="1"/>
</dbReference>
<dbReference type="EMBL" id="AMQM01003445">
    <property type="status" value="NOT_ANNOTATED_CDS"/>
    <property type="molecule type" value="Genomic_DNA"/>
</dbReference>
<evidence type="ECO:0000313" key="9">
    <source>
        <dbReference type="Proteomes" id="UP000015101"/>
    </source>
</evidence>
<reference evidence="7 9" key="2">
    <citation type="journal article" date="2013" name="Nature">
        <title>Insights into bilaterian evolution from three spiralian genomes.</title>
        <authorList>
            <person name="Simakov O."/>
            <person name="Marletaz F."/>
            <person name="Cho S.J."/>
            <person name="Edsinger-Gonzales E."/>
            <person name="Havlak P."/>
            <person name="Hellsten U."/>
            <person name="Kuo D.H."/>
            <person name="Larsson T."/>
            <person name="Lv J."/>
            <person name="Arendt D."/>
            <person name="Savage R."/>
            <person name="Osoegawa K."/>
            <person name="de Jong P."/>
            <person name="Grimwood J."/>
            <person name="Chapman J.A."/>
            <person name="Shapiro H."/>
            <person name="Aerts A."/>
            <person name="Otillar R.P."/>
            <person name="Terry A.Y."/>
            <person name="Boore J.L."/>
            <person name="Grigoriev I.V."/>
            <person name="Lindberg D.R."/>
            <person name="Seaver E.C."/>
            <person name="Weisblat D.A."/>
            <person name="Putnam N.H."/>
            <person name="Rokhsar D.S."/>
        </authorList>
    </citation>
    <scope>NUCLEOTIDE SEQUENCE</scope>
</reference>
<accession>T1F2H6</accession>
<dbReference type="GeneID" id="20203026"/>
<evidence type="ECO:0000256" key="3">
    <source>
        <dbReference type="ARBA" id="ARBA00022989"/>
    </source>
</evidence>
<feature type="transmembrane region" description="Helical" evidence="6">
    <location>
        <begin position="257"/>
        <end position="281"/>
    </location>
</feature>
<dbReference type="AlphaFoldDB" id="T1F2H6"/>
<dbReference type="InParanoid" id="T1F2H6"/>
<keyword evidence="2 6" id="KW-0812">Transmembrane</keyword>
<dbReference type="CTD" id="20203026"/>
<keyword evidence="4 6" id="KW-0472">Membrane</keyword>
<dbReference type="Proteomes" id="UP000015101">
    <property type="component" value="Unassembled WGS sequence"/>
</dbReference>
<dbReference type="HOGENOM" id="CLU_853304_0_0_1"/>
<evidence type="ECO:0000256" key="5">
    <source>
        <dbReference type="SAM" id="Coils"/>
    </source>
</evidence>
<proteinExistence type="predicted"/>
<keyword evidence="5" id="KW-0175">Coiled coil</keyword>
<dbReference type="RefSeq" id="XP_009014013.1">
    <property type="nucleotide sequence ID" value="XM_009015765.1"/>
</dbReference>
<dbReference type="OrthoDB" id="9972904at2759"/>
<dbReference type="GO" id="GO:0005886">
    <property type="term" value="C:plasma membrane"/>
    <property type="evidence" value="ECO:0000318"/>
    <property type="project" value="GO_Central"/>
</dbReference>
<evidence type="ECO:0000313" key="8">
    <source>
        <dbReference type="EnsemblMetazoa" id="HelroP169963"/>
    </source>
</evidence>
<reference evidence="8" key="3">
    <citation type="submission" date="2015-06" db="UniProtKB">
        <authorList>
            <consortium name="EnsemblMetazoa"/>
        </authorList>
    </citation>
    <scope>IDENTIFICATION</scope>
</reference>
<dbReference type="InterPro" id="IPR018499">
    <property type="entry name" value="Tetraspanin/Peripherin"/>
</dbReference>
<evidence type="ECO:0000256" key="6">
    <source>
        <dbReference type="SAM" id="Phobius"/>
    </source>
</evidence>
<dbReference type="KEGG" id="hro:HELRODRAFT_169963"/>
<evidence type="ECO:0000256" key="2">
    <source>
        <dbReference type="ARBA" id="ARBA00022692"/>
    </source>
</evidence>
<comment type="subcellular location">
    <subcellularLocation>
        <location evidence="1">Membrane</location>
        <topology evidence="1">Multi-pass membrane protein</topology>
    </subcellularLocation>
</comment>